<sequence>MSHRTLSFVCPSPRPEAVARRGRCASVPARRERVGSTLRVPRRALGGSGQHRIVWPWRRQSSARPSSYLRRLRMQQGPEHEHDRPARSVDDPPSPASIDAAAERTLLARLWEWLHRLWQGLRAFMADPVRLSIPKPVAIVLGTIAAVLIALLVPFTPDMKIESRIREKVALFDFVLTDVVRSYVDPVDVDKLFDAGVDGMLGTLDPYTQFEGNIAAREMKLKTSGQYGGVGLGIAQSVKHPDETLVVNAFEGYAFDRGVRVGDVIEQVEGASVRGMPLDKITELLRGEPGTIVRVRLSRESTAAPDGRRSFEVALPRRLVRIRDVPLYGYISGGDGIGYIRLQSFASQAGREVRLAIDSMLHNGELKTLVLDLRSNPGGLLDAAVETAEALVPKGSSVVSTKGRALGETIYISDEEPALPADVRLVVLANEATASAAEIVAGAVQDLDRGVIVGARTFGKGLVQNVESLPFNTALKYTVGKYYTPSGRCIQSVTYSEASASLPGADGAGRFTDPAGNMLPALPPAGGPPRFSSNKVQETERREFRTLHGRTVRDGGGIEPDVASAPPKPSELEASLIDEGKFFFFANRYASQHTSLPEDFQVDDALYKQFQDYVMRDTAGLKLTTRFEPGFKLFETVLDEAGYQEARKAVERVRDLLIEEMRRDFGRHADSIRQRLEDAIRQRFEPESKRLSAALRHDTVLRDALKLVREDSAHGYLKLLEPAMTSPSMEPAAPALTDTSASSAAAPSPASVPVPSP</sequence>
<keyword evidence="6" id="KW-1133">Transmembrane helix</keyword>
<keyword evidence="6" id="KW-0812">Transmembrane</keyword>
<name>A0AAV9ITR0_CYACA</name>
<feature type="region of interest" description="Disordered" evidence="5">
    <location>
        <begin position="74"/>
        <end position="95"/>
    </location>
</feature>
<dbReference type="InterPro" id="IPR036034">
    <property type="entry name" value="PDZ_sf"/>
</dbReference>
<feature type="compositionally biased region" description="Basic and acidic residues" evidence="5">
    <location>
        <begin position="78"/>
        <end position="90"/>
    </location>
</feature>
<evidence type="ECO:0000313" key="8">
    <source>
        <dbReference type="EMBL" id="KAK4535463.1"/>
    </source>
</evidence>
<keyword evidence="3" id="KW-0378">Hydrolase</keyword>
<feature type="compositionally biased region" description="Low complexity" evidence="5">
    <location>
        <begin position="731"/>
        <end position="749"/>
    </location>
</feature>
<dbReference type="NCBIfam" id="TIGR00225">
    <property type="entry name" value="prc"/>
    <property type="match status" value="1"/>
</dbReference>
<reference evidence="8 9" key="1">
    <citation type="submission" date="2022-07" db="EMBL/GenBank/DDBJ databases">
        <title>Genome-wide signatures of adaptation to extreme environments.</title>
        <authorList>
            <person name="Cho C.H."/>
            <person name="Yoon H.S."/>
        </authorList>
    </citation>
    <scope>NUCLEOTIDE SEQUENCE [LARGE SCALE GENOMIC DNA]</scope>
    <source>
        <strain evidence="8 9">DBV 063 E5</strain>
    </source>
</reference>
<dbReference type="GO" id="GO:0008236">
    <property type="term" value="F:serine-type peptidase activity"/>
    <property type="evidence" value="ECO:0007669"/>
    <property type="project" value="UniProtKB-KW"/>
</dbReference>
<dbReference type="PANTHER" id="PTHR32060:SF22">
    <property type="entry name" value="CARBOXYL-TERMINAL-PROCESSING PEPTIDASE 3, CHLOROPLASTIC"/>
    <property type="match status" value="1"/>
</dbReference>
<dbReference type="GO" id="GO:0004175">
    <property type="term" value="F:endopeptidase activity"/>
    <property type="evidence" value="ECO:0007669"/>
    <property type="project" value="TreeGrafter"/>
</dbReference>
<dbReference type="Gene3D" id="2.30.42.10">
    <property type="match status" value="1"/>
</dbReference>
<accession>A0AAV9ITR0</accession>
<evidence type="ECO:0000259" key="7">
    <source>
        <dbReference type="PROSITE" id="PS50106"/>
    </source>
</evidence>
<dbReference type="SUPFAM" id="SSF50156">
    <property type="entry name" value="PDZ domain-like"/>
    <property type="match status" value="1"/>
</dbReference>
<dbReference type="InterPro" id="IPR001478">
    <property type="entry name" value="PDZ"/>
</dbReference>
<dbReference type="InterPro" id="IPR004447">
    <property type="entry name" value="Peptidase_S41A"/>
</dbReference>
<evidence type="ECO:0000256" key="6">
    <source>
        <dbReference type="SAM" id="Phobius"/>
    </source>
</evidence>
<evidence type="ECO:0000256" key="3">
    <source>
        <dbReference type="ARBA" id="ARBA00022801"/>
    </source>
</evidence>
<organism evidence="8 9">
    <name type="scientific">Cyanidium caldarium</name>
    <name type="common">Red alga</name>
    <dbReference type="NCBI Taxonomy" id="2771"/>
    <lineage>
        <taxon>Eukaryota</taxon>
        <taxon>Rhodophyta</taxon>
        <taxon>Bangiophyceae</taxon>
        <taxon>Cyanidiales</taxon>
        <taxon>Cyanidiaceae</taxon>
        <taxon>Cyanidium</taxon>
    </lineage>
</organism>
<dbReference type="GO" id="GO:0006508">
    <property type="term" value="P:proteolysis"/>
    <property type="evidence" value="ECO:0007669"/>
    <property type="project" value="UniProtKB-KW"/>
</dbReference>
<dbReference type="SMART" id="SM00245">
    <property type="entry name" value="TSPc"/>
    <property type="match status" value="1"/>
</dbReference>
<dbReference type="PANTHER" id="PTHR32060">
    <property type="entry name" value="TAIL-SPECIFIC PROTEASE"/>
    <property type="match status" value="1"/>
</dbReference>
<protein>
    <recommendedName>
        <fullName evidence="7">PDZ domain-containing protein</fullName>
    </recommendedName>
</protein>
<dbReference type="SMART" id="SM00228">
    <property type="entry name" value="PDZ"/>
    <property type="match status" value="1"/>
</dbReference>
<keyword evidence="6" id="KW-0472">Membrane</keyword>
<dbReference type="InterPro" id="IPR005151">
    <property type="entry name" value="Tail-specific_protease"/>
</dbReference>
<gene>
    <name evidence="8" type="ORF">CDCA_CDCA05G1488</name>
</gene>
<dbReference type="CDD" id="cd07560">
    <property type="entry name" value="Peptidase_S41_CPP"/>
    <property type="match status" value="1"/>
</dbReference>
<dbReference type="SUPFAM" id="SSF52096">
    <property type="entry name" value="ClpP/crotonase"/>
    <property type="match status" value="1"/>
</dbReference>
<feature type="transmembrane region" description="Helical" evidence="6">
    <location>
        <begin position="137"/>
        <end position="156"/>
    </location>
</feature>
<dbReference type="InterPro" id="IPR029045">
    <property type="entry name" value="ClpP/crotonase-like_dom_sf"/>
</dbReference>
<dbReference type="AlphaFoldDB" id="A0AAV9ITR0"/>
<comment type="similarity">
    <text evidence="1">Belongs to the peptidase S41A family.</text>
</comment>
<keyword evidence="2" id="KW-0645">Protease</keyword>
<proteinExistence type="inferred from homology"/>
<dbReference type="Gene3D" id="3.90.226.10">
    <property type="entry name" value="2-enoyl-CoA Hydratase, Chain A, domain 1"/>
    <property type="match status" value="1"/>
</dbReference>
<evidence type="ECO:0000256" key="2">
    <source>
        <dbReference type="ARBA" id="ARBA00022670"/>
    </source>
</evidence>
<evidence type="ECO:0000256" key="1">
    <source>
        <dbReference type="ARBA" id="ARBA00009179"/>
    </source>
</evidence>
<evidence type="ECO:0000313" key="9">
    <source>
        <dbReference type="Proteomes" id="UP001301350"/>
    </source>
</evidence>
<dbReference type="Gene3D" id="3.30.750.44">
    <property type="match status" value="1"/>
</dbReference>
<dbReference type="Proteomes" id="UP001301350">
    <property type="component" value="Unassembled WGS sequence"/>
</dbReference>
<evidence type="ECO:0000256" key="4">
    <source>
        <dbReference type="ARBA" id="ARBA00022825"/>
    </source>
</evidence>
<comment type="caution">
    <text evidence="8">The sequence shown here is derived from an EMBL/GenBank/DDBJ whole genome shotgun (WGS) entry which is preliminary data.</text>
</comment>
<feature type="domain" description="PDZ" evidence="7">
    <location>
        <begin position="218"/>
        <end position="292"/>
    </location>
</feature>
<dbReference type="CDD" id="cd06782">
    <property type="entry name" value="cpPDZ_CPP-like"/>
    <property type="match status" value="1"/>
</dbReference>
<keyword evidence="9" id="KW-1185">Reference proteome</keyword>
<dbReference type="Pfam" id="PF03572">
    <property type="entry name" value="Peptidase_S41"/>
    <property type="match status" value="1"/>
</dbReference>
<dbReference type="EMBL" id="JANCYW010000005">
    <property type="protein sequence ID" value="KAK4535463.1"/>
    <property type="molecule type" value="Genomic_DNA"/>
</dbReference>
<dbReference type="PROSITE" id="PS50106">
    <property type="entry name" value="PDZ"/>
    <property type="match status" value="1"/>
</dbReference>
<feature type="region of interest" description="Disordered" evidence="5">
    <location>
        <begin position="725"/>
        <end position="757"/>
    </location>
</feature>
<keyword evidence="4" id="KW-0720">Serine protease</keyword>
<evidence type="ECO:0000256" key="5">
    <source>
        <dbReference type="SAM" id="MobiDB-lite"/>
    </source>
</evidence>